<evidence type="ECO:0000313" key="1">
    <source>
        <dbReference type="EMBL" id="MBB5700618.1"/>
    </source>
</evidence>
<accession>A0A7W9EJV1</accession>
<dbReference type="Proteomes" id="UP000555546">
    <property type="component" value="Unassembled WGS sequence"/>
</dbReference>
<keyword evidence="2" id="KW-1185">Reference proteome</keyword>
<comment type="caution">
    <text evidence="1">The sequence shown here is derived from an EMBL/GenBank/DDBJ whole genome shotgun (WGS) entry which is preliminary data.</text>
</comment>
<name>A0A7W9EJV1_9HYPH</name>
<organism evidence="1 2">
    <name type="scientific">Brucella daejeonensis</name>
    <dbReference type="NCBI Taxonomy" id="659015"/>
    <lineage>
        <taxon>Bacteria</taxon>
        <taxon>Pseudomonadati</taxon>
        <taxon>Pseudomonadota</taxon>
        <taxon>Alphaproteobacteria</taxon>
        <taxon>Hyphomicrobiales</taxon>
        <taxon>Brucellaceae</taxon>
        <taxon>Brucella/Ochrobactrum group</taxon>
        <taxon>Brucella</taxon>
    </lineage>
</organism>
<dbReference type="RefSeq" id="WP_105529218.1">
    <property type="nucleotide sequence ID" value="NZ_JACIJG010000002.1"/>
</dbReference>
<dbReference type="EMBL" id="JACIJG010000002">
    <property type="protein sequence ID" value="MBB5700618.1"/>
    <property type="molecule type" value="Genomic_DNA"/>
</dbReference>
<protein>
    <submittedName>
        <fullName evidence="1">Uncharacterized protein</fullName>
    </submittedName>
</protein>
<dbReference type="AlphaFoldDB" id="A0A7W9EJV1"/>
<reference evidence="1 2" key="1">
    <citation type="submission" date="2020-08" db="EMBL/GenBank/DDBJ databases">
        <title>Genomic Encyclopedia of Type Strains, Phase IV (KMG-IV): sequencing the most valuable type-strain genomes for metagenomic binning, comparative biology and taxonomic classification.</title>
        <authorList>
            <person name="Goeker M."/>
        </authorList>
    </citation>
    <scope>NUCLEOTIDE SEQUENCE [LARGE SCALE GENOMIC DNA]</scope>
    <source>
        <strain evidence="1 2">DSM 26944</strain>
    </source>
</reference>
<proteinExistence type="predicted"/>
<gene>
    <name evidence="1" type="ORF">FHS76_000461</name>
</gene>
<evidence type="ECO:0000313" key="2">
    <source>
        <dbReference type="Proteomes" id="UP000555546"/>
    </source>
</evidence>
<sequence>MEDERKPNAMWADEFGIVTGYMCLTDFECELGGASGGNCILPSLEDFKKARPSCARECGIVEVKVYGVRVVQEPAEIER</sequence>